<accession>A0A9P0D162</accession>
<evidence type="ECO:0000313" key="5">
    <source>
        <dbReference type="Proteomes" id="UP001153636"/>
    </source>
</evidence>
<dbReference type="PANTHER" id="PTHR43115:SF4">
    <property type="entry name" value="DEHYDROGENASE_REDUCTASE SDR FAMILY MEMBER 11"/>
    <property type="match status" value="1"/>
</dbReference>
<dbReference type="SUPFAM" id="SSF51735">
    <property type="entry name" value="NAD(P)-binding Rossmann-fold domains"/>
    <property type="match status" value="1"/>
</dbReference>
<dbReference type="InterPro" id="IPR036291">
    <property type="entry name" value="NAD(P)-bd_dom_sf"/>
</dbReference>
<dbReference type="PANTHER" id="PTHR43115">
    <property type="entry name" value="DEHYDROGENASE/REDUCTASE SDR FAMILY MEMBER 11"/>
    <property type="match status" value="1"/>
</dbReference>
<evidence type="ECO:0008006" key="6">
    <source>
        <dbReference type="Google" id="ProtNLM"/>
    </source>
</evidence>
<reference evidence="4" key="1">
    <citation type="submission" date="2022-01" db="EMBL/GenBank/DDBJ databases">
        <authorList>
            <person name="King R."/>
        </authorList>
    </citation>
    <scope>NUCLEOTIDE SEQUENCE</scope>
</reference>
<dbReference type="AlphaFoldDB" id="A0A9P0D162"/>
<sequence>MVVTLDEKWIGKVAIVTGASSGIGEAIAERLVEEGMQVVGLARRKERLDQIAKRVTGKKGKFYPIKTDMSKEDDILSSFKWVKDNLGTVHVMVNNAGISKLSLFTESDTKSWTDVLQVNVIGLSIATRESIKSMREGNFDGHVVSINSILGHHVANFPLSNMYSPSKHAVTAIHEVLRQELASMGSKIKITDISPGIVDTDLITESSKKIGALNFLKTQIDFLQPKDIAEAVVYVLSTPSSVLVNELIIRPVGEVV</sequence>
<gene>
    <name evidence="4" type="ORF">PSYICH_LOCUS12753</name>
</gene>
<dbReference type="GO" id="GO:0016616">
    <property type="term" value="F:oxidoreductase activity, acting on the CH-OH group of donors, NAD or NADP as acceptor"/>
    <property type="evidence" value="ECO:0007669"/>
    <property type="project" value="UniProtKB-ARBA"/>
</dbReference>
<evidence type="ECO:0000256" key="1">
    <source>
        <dbReference type="ARBA" id="ARBA00006484"/>
    </source>
</evidence>
<evidence type="ECO:0000256" key="3">
    <source>
        <dbReference type="RuleBase" id="RU000363"/>
    </source>
</evidence>
<keyword evidence="5" id="KW-1185">Reference proteome</keyword>
<dbReference type="OrthoDB" id="1933717at2759"/>
<dbReference type="Pfam" id="PF00106">
    <property type="entry name" value="adh_short"/>
    <property type="match status" value="1"/>
</dbReference>
<dbReference type="PRINTS" id="PR00081">
    <property type="entry name" value="GDHRDH"/>
</dbReference>
<evidence type="ECO:0000313" key="4">
    <source>
        <dbReference type="EMBL" id="CAH1112020.1"/>
    </source>
</evidence>
<proteinExistence type="inferred from homology"/>
<dbReference type="PRINTS" id="PR00080">
    <property type="entry name" value="SDRFAMILY"/>
</dbReference>
<organism evidence="4 5">
    <name type="scientific">Psylliodes chrysocephalus</name>
    <dbReference type="NCBI Taxonomy" id="3402493"/>
    <lineage>
        <taxon>Eukaryota</taxon>
        <taxon>Metazoa</taxon>
        <taxon>Ecdysozoa</taxon>
        <taxon>Arthropoda</taxon>
        <taxon>Hexapoda</taxon>
        <taxon>Insecta</taxon>
        <taxon>Pterygota</taxon>
        <taxon>Neoptera</taxon>
        <taxon>Endopterygota</taxon>
        <taxon>Coleoptera</taxon>
        <taxon>Polyphaga</taxon>
        <taxon>Cucujiformia</taxon>
        <taxon>Chrysomeloidea</taxon>
        <taxon>Chrysomelidae</taxon>
        <taxon>Galerucinae</taxon>
        <taxon>Alticini</taxon>
        <taxon>Psylliodes</taxon>
    </lineage>
</organism>
<comment type="similarity">
    <text evidence="1 3">Belongs to the short-chain dehydrogenases/reductases (SDR) family.</text>
</comment>
<dbReference type="InterPro" id="IPR002347">
    <property type="entry name" value="SDR_fam"/>
</dbReference>
<dbReference type="EMBL" id="OV651818">
    <property type="protein sequence ID" value="CAH1112020.1"/>
    <property type="molecule type" value="Genomic_DNA"/>
</dbReference>
<evidence type="ECO:0000256" key="2">
    <source>
        <dbReference type="ARBA" id="ARBA00023002"/>
    </source>
</evidence>
<protein>
    <recommendedName>
        <fullName evidence="6">Farnesol dehydrogenase-like</fullName>
    </recommendedName>
</protein>
<dbReference type="Gene3D" id="3.40.50.720">
    <property type="entry name" value="NAD(P)-binding Rossmann-like Domain"/>
    <property type="match status" value="1"/>
</dbReference>
<dbReference type="FunFam" id="3.40.50.720:FF:000047">
    <property type="entry name" value="NADP-dependent L-serine/L-allo-threonine dehydrogenase"/>
    <property type="match status" value="1"/>
</dbReference>
<name>A0A9P0D162_9CUCU</name>
<keyword evidence="2" id="KW-0560">Oxidoreductase</keyword>
<dbReference type="Proteomes" id="UP001153636">
    <property type="component" value="Chromosome 6"/>
</dbReference>